<dbReference type="PROSITE" id="PS50021">
    <property type="entry name" value="CH"/>
    <property type="match status" value="1"/>
</dbReference>
<evidence type="ECO:0000256" key="3">
    <source>
        <dbReference type="ARBA" id="ARBA00022490"/>
    </source>
</evidence>
<feature type="repeat" description="Filamin" evidence="9">
    <location>
        <begin position="1455"/>
        <end position="1551"/>
    </location>
</feature>
<keyword evidence="4" id="KW-0597">Phosphoprotein</keyword>
<keyword evidence="3" id="KW-0963">Cytoplasm</keyword>
<dbReference type="FunFam" id="2.60.40.10:FF:000092">
    <property type="entry name" value="Filamin-B isoform B"/>
    <property type="match status" value="1"/>
</dbReference>
<dbReference type="InterPro" id="IPR001715">
    <property type="entry name" value="CH_dom"/>
</dbReference>
<keyword evidence="6" id="KW-0832">Ubl conjugation</keyword>
<dbReference type="FunFam" id="2.60.40.10:FF:000042">
    <property type="entry name" value="Filamin-B isoform B"/>
    <property type="match status" value="2"/>
</dbReference>
<dbReference type="FunFam" id="2.60.40.10:FF:000001">
    <property type="entry name" value="Filamin-C isoform b"/>
    <property type="match status" value="5"/>
</dbReference>
<evidence type="ECO:0000313" key="12">
    <source>
        <dbReference type="Ensembl" id="ENSHHUP00000081340.1"/>
    </source>
</evidence>
<name>A0A4W5R557_9TELE</name>
<feature type="repeat" description="Filamin" evidence="9">
    <location>
        <begin position="680"/>
        <end position="782"/>
    </location>
</feature>
<feature type="repeat" description="Filamin" evidence="9">
    <location>
        <begin position="2120"/>
        <end position="2212"/>
    </location>
</feature>
<organism evidence="12 13">
    <name type="scientific">Hucho hucho</name>
    <name type="common">huchen</name>
    <dbReference type="NCBI Taxonomy" id="62062"/>
    <lineage>
        <taxon>Eukaryota</taxon>
        <taxon>Metazoa</taxon>
        <taxon>Chordata</taxon>
        <taxon>Craniata</taxon>
        <taxon>Vertebrata</taxon>
        <taxon>Euteleostomi</taxon>
        <taxon>Actinopterygii</taxon>
        <taxon>Neopterygii</taxon>
        <taxon>Teleostei</taxon>
        <taxon>Protacanthopterygii</taxon>
        <taxon>Salmoniformes</taxon>
        <taxon>Salmonidae</taxon>
        <taxon>Salmoninae</taxon>
        <taxon>Hucho</taxon>
    </lineage>
</organism>
<feature type="repeat" description="Filamin" evidence="9">
    <location>
        <begin position="2214"/>
        <end position="2307"/>
    </location>
</feature>
<evidence type="ECO:0000256" key="8">
    <source>
        <dbReference type="ARBA" id="ARBA00023212"/>
    </source>
</evidence>
<dbReference type="GO" id="GO:0030036">
    <property type="term" value="P:actin cytoskeleton organization"/>
    <property type="evidence" value="ECO:0007669"/>
    <property type="project" value="InterPro"/>
</dbReference>
<dbReference type="FunFam" id="2.60.40.10:FF:000079">
    <property type="entry name" value="Filamin-B isoform C"/>
    <property type="match status" value="1"/>
</dbReference>
<evidence type="ECO:0000259" key="11">
    <source>
        <dbReference type="PROSITE" id="PS50021"/>
    </source>
</evidence>
<feature type="repeat" description="Filamin" evidence="9">
    <location>
        <begin position="1677"/>
        <end position="1746"/>
    </location>
</feature>
<dbReference type="GeneTree" id="ENSGT00940000153588"/>
<feature type="repeat" description="Filamin" evidence="9">
    <location>
        <begin position="2440"/>
        <end position="2534"/>
    </location>
</feature>
<feature type="repeat" description="Filamin" evidence="9">
    <location>
        <begin position="1359"/>
        <end position="1454"/>
    </location>
</feature>
<dbReference type="GO" id="GO:0005856">
    <property type="term" value="C:cytoskeleton"/>
    <property type="evidence" value="ECO:0007669"/>
    <property type="project" value="UniProtKB-SubCell"/>
</dbReference>
<feature type="repeat" description="Filamin" evidence="9">
    <location>
        <begin position="583"/>
        <end position="679"/>
    </location>
</feature>
<dbReference type="GO" id="GO:0051015">
    <property type="term" value="F:actin filament binding"/>
    <property type="evidence" value="ECO:0007669"/>
    <property type="project" value="InterPro"/>
</dbReference>
<proteinExistence type="inferred from homology"/>
<dbReference type="InterPro" id="IPR014756">
    <property type="entry name" value="Ig_E-set"/>
</dbReference>
<dbReference type="Pfam" id="PF00630">
    <property type="entry name" value="Filamin"/>
    <property type="match status" value="24"/>
</dbReference>
<dbReference type="InterPro" id="IPR013783">
    <property type="entry name" value="Ig-like_fold"/>
</dbReference>
<dbReference type="FunFam" id="2.60.40.10:FF:000007">
    <property type="entry name" value="Filamin-B isoform C"/>
    <property type="match status" value="3"/>
</dbReference>
<feature type="repeat" description="Filamin" evidence="9">
    <location>
        <begin position="1564"/>
        <end position="1655"/>
    </location>
</feature>
<dbReference type="FunFam" id="2.60.40.10:FF:000115">
    <property type="entry name" value="filamin-C isoform X1"/>
    <property type="match status" value="1"/>
</dbReference>
<feature type="repeat" description="Filamin" evidence="9">
    <location>
        <begin position="2311"/>
        <end position="2403"/>
    </location>
</feature>
<evidence type="ECO:0000256" key="10">
    <source>
        <dbReference type="SAM" id="MobiDB-lite"/>
    </source>
</evidence>
<dbReference type="InterPro" id="IPR036872">
    <property type="entry name" value="CH_dom_sf"/>
</dbReference>
<feature type="compositionally biased region" description="Polar residues" evidence="10">
    <location>
        <begin position="2056"/>
        <end position="2069"/>
    </location>
</feature>
<dbReference type="PANTHER" id="PTHR38537">
    <property type="entry name" value="JITTERBUG, ISOFORM N"/>
    <property type="match status" value="1"/>
</dbReference>
<feature type="repeat" description="Filamin" evidence="9">
    <location>
        <begin position="1836"/>
        <end position="1925"/>
    </location>
</feature>
<feature type="repeat" description="Filamin" evidence="9">
    <location>
        <begin position="1928"/>
        <end position="2020"/>
    </location>
</feature>
<keyword evidence="7" id="KW-0009">Actin-binding</keyword>
<dbReference type="SMART" id="SM00033">
    <property type="entry name" value="CH"/>
    <property type="match status" value="1"/>
</dbReference>
<evidence type="ECO:0000256" key="5">
    <source>
        <dbReference type="ARBA" id="ARBA00022737"/>
    </source>
</evidence>
<feature type="repeat" description="Filamin" evidence="9">
    <location>
        <begin position="1266"/>
        <end position="1358"/>
    </location>
</feature>
<reference evidence="12" key="2">
    <citation type="submission" date="2025-08" db="UniProtKB">
        <authorList>
            <consortium name="Ensembl"/>
        </authorList>
    </citation>
    <scope>IDENTIFICATION</scope>
</reference>
<feature type="repeat" description="Filamin" evidence="9">
    <location>
        <begin position="1071"/>
        <end position="1165"/>
    </location>
</feature>
<keyword evidence="8" id="KW-0206">Cytoskeleton</keyword>
<dbReference type="Gene3D" id="2.60.40.10">
    <property type="entry name" value="Immunoglobulins"/>
    <property type="match status" value="24"/>
</dbReference>
<dbReference type="Proteomes" id="UP000314982">
    <property type="component" value="Unassembled WGS sequence"/>
</dbReference>
<feature type="repeat" description="Filamin" evidence="9">
    <location>
        <begin position="978"/>
        <end position="1070"/>
    </location>
</feature>
<feature type="repeat" description="Filamin" evidence="9">
    <location>
        <begin position="1166"/>
        <end position="1265"/>
    </location>
</feature>
<dbReference type="InterPro" id="IPR044801">
    <property type="entry name" value="Filamin"/>
</dbReference>
<dbReference type="FunFam" id="2.60.40.10:FF:000096">
    <property type="entry name" value="filamin-C isoform X2"/>
    <property type="match status" value="1"/>
</dbReference>
<dbReference type="InterPro" id="IPR017868">
    <property type="entry name" value="Filamin/ABP280_repeat-like"/>
</dbReference>
<dbReference type="PANTHER" id="PTHR38537:SF12">
    <property type="entry name" value="FILAMIN-C"/>
    <property type="match status" value="1"/>
</dbReference>
<dbReference type="SUPFAM" id="SSF81296">
    <property type="entry name" value="E set domains"/>
    <property type="match status" value="24"/>
</dbReference>
<feature type="repeat" description="Filamin" evidence="9">
    <location>
        <begin position="1746"/>
        <end position="1838"/>
    </location>
</feature>
<dbReference type="Gene3D" id="1.10.418.10">
    <property type="entry name" value="Calponin-like domain"/>
    <property type="match status" value="2"/>
</dbReference>
<dbReference type="SUPFAM" id="SSF47576">
    <property type="entry name" value="Calponin-homology domain, CH-domain"/>
    <property type="match status" value="1"/>
</dbReference>
<feature type="repeat" description="Filamin" evidence="9">
    <location>
        <begin position="882"/>
        <end position="977"/>
    </location>
</feature>
<feature type="repeat" description="Filamin" evidence="9">
    <location>
        <begin position="487"/>
        <end position="579"/>
    </location>
</feature>
<evidence type="ECO:0000256" key="6">
    <source>
        <dbReference type="ARBA" id="ARBA00022843"/>
    </source>
</evidence>
<dbReference type="FunFam" id="2.60.40.10:FF:000154">
    <property type="entry name" value="filamin-B isoform X1"/>
    <property type="match status" value="1"/>
</dbReference>
<dbReference type="FunFam" id="2.60.40.10:FF:000122">
    <property type="entry name" value="filamin-C isoform X2"/>
    <property type="match status" value="1"/>
</dbReference>
<feature type="repeat" description="Filamin" evidence="9">
    <location>
        <begin position="291"/>
        <end position="389"/>
    </location>
</feature>
<dbReference type="SMART" id="SM00557">
    <property type="entry name" value="IG_FLMN"/>
    <property type="match status" value="24"/>
</dbReference>
<evidence type="ECO:0000256" key="1">
    <source>
        <dbReference type="ARBA" id="ARBA00004245"/>
    </source>
</evidence>
<evidence type="ECO:0000313" key="13">
    <source>
        <dbReference type="Proteomes" id="UP000314982"/>
    </source>
</evidence>
<evidence type="ECO:0000256" key="2">
    <source>
        <dbReference type="ARBA" id="ARBA00009238"/>
    </source>
</evidence>
<feature type="repeat" description="Filamin" evidence="9">
    <location>
        <begin position="390"/>
        <end position="486"/>
    </location>
</feature>
<dbReference type="PROSITE" id="PS50194">
    <property type="entry name" value="FILAMIN_REPEAT"/>
    <property type="match status" value="24"/>
</dbReference>
<comment type="subcellular location">
    <subcellularLocation>
        <location evidence="1">Cytoplasm</location>
        <location evidence="1">Cytoskeleton</location>
    </subcellularLocation>
</comment>
<dbReference type="FunFam" id="2.60.40.10:FF:000168">
    <property type="entry name" value="filamin-C isoform X2"/>
    <property type="match status" value="1"/>
</dbReference>
<dbReference type="FunFam" id="2.60.40.10:FF:000126">
    <property type="entry name" value="filamin-C isoform X1"/>
    <property type="match status" value="1"/>
</dbReference>
<dbReference type="Ensembl" id="ENSHHUT00000083924.1">
    <property type="protein sequence ID" value="ENSHHUP00000081340.1"/>
    <property type="gene ID" value="ENSHHUG00000046792.1"/>
</dbReference>
<feature type="repeat" description="Filamin" evidence="9">
    <location>
        <begin position="2018"/>
        <end position="2117"/>
    </location>
</feature>
<dbReference type="FunFam" id="2.60.40.10:FF:000157">
    <property type="entry name" value="filamin-C isoform X1"/>
    <property type="match status" value="1"/>
</dbReference>
<evidence type="ECO:0000256" key="4">
    <source>
        <dbReference type="ARBA" id="ARBA00022553"/>
    </source>
</evidence>
<dbReference type="FunFam" id="2.60.40.10:FF:000138">
    <property type="entry name" value="filamin-B isoform X1"/>
    <property type="match status" value="1"/>
</dbReference>
<accession>A0A4W5R557</accession>
<dbReference type="FunFam" id="2.60.40.10:FF:000105">
    <property type="entry name" value="filamin-C isoform X1"/>
    <property type="match status" value="1"/>
</dbReference>
<reference evidence="13" key="1">
    <citation type="submission" date="2018-06" db="EMBL/GenBank/DDBJ databases">
        <title>Genome assembly of Danube salmon.</title>
        <authorList>
            <person name="Macqueen D.J."/>
            <person name="Gundappa M.K."/>
        </authorList>
    </citation>
    <scope>NUCLEOTIDE SEQUENCE [LARGE SCALE GENOMIC DNA]</scope>
</reference>
<dbReference type="FunFam" id="1.10.418.10:FF:000008">
    <property type="entry name" value="Filamin-B isoform C"/>
    <property type="match status" value="1"/>
</dbReference>
<reference evidence="12" key="3">
    <citation type="submission" date="2025-09" db="UniProtKB">
        <authorList>
            <consortium name="Ensembl"/>
        </authorList>
    </citation>
    <scope>IDENTIFICATION</scope>
</reference>
<keyword evidence="13" id="KW-1185">Reference proteome</keyword>
<feature type="repeat" description="Filamin" evidence="9">
    <location>
        <begin position="191"/>
        <end position="289"/>
    </location>
</feature>
<dbReference type="FunFam" id="2.60.40.10:FF:000125">
    <property type="entry name" value="filamin-B isoform X1"/>
    <property type="match status" value="1"/>
</dbReference>
<dbReference type="FunFam" id="2.60.40.10:FF:000102">
    <property type="entry name" value="filamin-B isoform X2"/>
    <property type="match status" value="1"/>
</dbReference>
<feature type="repeat" description="Filamin" evidence="9">
    <location>
        <begin position="783"/>
        <end position="881"/>
    </location>
</feature>
<feature type="region of interest" description="Disordered" evidence="10">
    <location>
        <begin position="2053"/>
        <end position="2072"/>
    </location>
</feature>
<keyword evidence="5" id="KW-0677">Repeat</keyword>
<protein>
    <submittedName>
        <fullName evidence="12">Filamin C</fullName>
    </submittedName>
</protein>
<comment type="similarity">
    <text evidence="2">Belongs to the filamin family.</text>
</comment>
<evidence type="ECO:0000256" key="7">
    <source>
        <dbReference type="ARBA" id="ARBA00023203"/>
    </source>
</evidence>
<dbReference type="FunFam" id="2.60.40.10:FF:000118">
    <property type="entry name" value="filamin-C isoform X2"/>
    <property type="match status" value="1"/>
</dbReference>
<evidence type="ECO:0000256" key="9">
    <source>
        <dbReference type="PROSITE-ProRule" id="PRU00087"/>
    </source>
</evidence>
<dbReference type="GO" id="GO:0007399">
    <property type="term" value="P:nervous system development"/>
    <property type="evidence" value="ECO:0007669"/>
    <property type="project" value="UniProtKB-ARBA"/>
</dbReference>
<feature type="domain" description="Calponin-homology (CH)" evidence="11">
    <location>
        <begin position="80"/>
        <end position="183"/>
    </location>
</feature>
<sequence>VSACSEDTARDAIWAGTCRFWWRAVSVPLYCPQSEQRRYSKAIVDGNLKLILGLIWTLILHYSISMPMWEDEDDEDAKKLTPKQRLLGWIQNKVPQLPINNFHRDWRDGKALGALVDNCAPGLCPDWETWDPSQPVENAREAMQQADDWLGVPQVIAPEEIVDPNVDEHSVMTYLSQFPKSKLKPGAPLRSKTLHPKKAKAYGPGIEPRGNMVLKPAEFIVETVEAGLGEVLVYVEDPEGHTEEARVIPNNDKNRTYSVIYLPKVEGLHKLKVLFAGQDIDRSPFVVSVSKAMGDPNKVQARGPGLEPVGNVANKPTYFDIYTAGAGAGDVGVIIVDSQGRRDTVEIILENKGDSIFRCTYCPILEGPHVIYVTFAGQQIPRSPFTVHISEASNPNMCRASGRGLQPKGVRVKEVADFKVYTKGAGSGELKVTVKGPKGLEEPVKVRDAGDGVYECDYYPIMTGKYTITITWGGQTIPRSPFEVVVSEDVGPQKVRAWGPGLETGMVGKSADFVVEAIGTEVGTLGFSIEGPSQAKIECDDKGDGSCDVRYWPTEPGDYAVHVICDDEDIKDSPFMAHILLTANDMFPEKVKSYGPGLEPIGCIVNKPAEFTIDTSRAGRGQLKIYAQDAEGFPIDIQITENGDSTFLCVYIPTKPIKHTIIITWGEVNVPNSPFRVTIGEGSHPENVKVYGPGVEKSGLKANEPTYFTVDCSEAGQGDVSIGIKCAPGVVGPAEADIDFDIIKNDNDTFTVKYMPPGPGRYTIMVLFADHEIPISPFRIKVDPSHDANKVRAEGPGLNKTGVEVGKPTHFTIYTKGAGKAKPEVHFTGAAKGEAVRDFEIIDNHDYSYTVRYTAVQQGNMSISICHGGDPIPKSPFNITVAPPLDLNKVKVQGLNNKVDVGKDQEFTVSTHSAGGQGKLDVKITSPSRRPIPCKLESDMANEVHTVKYIPPEEGPYKVDISYDGNPVPGSPFTVEGVMPPDPTKVRAYGPGLQGGMVGKPAPFAIDTKGAGTGGLGLTVEGPCEAKIECQDNGDGSCSVSYLPTEPGEYAINILFAEQHIPGSPFKAMVQSVFDPSKVTASGPGLERGKVNEAGSFVVDCSKAGEAELTIEIISDSGSKAEVHVQNNSDGTYSITYIPQFHGMYTITIKYGGHAVHKFPARVQVDPAVDNSGVKVYGPGVEPRGVLREVTTHFIVDARAKSKTGGNHVKARIVNPSGANTDAYITDKGEGTYRVEYTAYEDGMHLIEVLYDDVAVPNSPFRVPVTEGCDPSRVRAYGPGLEEGLVNKPNSFTVETRGAGTGGLGLAIEGPSEAKMSCKDNKDGSCSVEYIPFTPGDYDVNITFGGLPIPGSPFRVPVRELVDPSKVRCSGPGLGSGVRAHVPQTFTVDTSKAGLAPLGVVLYGPTGVAEPVNITDNGDGTHTATYTPAKDGPYTVCVKYADQEVPRSPYKIKTLPAHDASKVRASGPGLNAQGVPASLPVEFTIDARDAGEGLLTVQILDPEGKPKKANIRDNRDGTYTVSYVPDMAGRYTITIKYGGDEIPYSPYRIHALPTGDASKCLVTVSIGGHGLGSGLGPTIQIGEETVITVDAKAAGKGKVTCKVSTPDGAELDVDVVENSDGTFDIYYTAPEPGKYVITIRFGGEHIPNSPFHVVASDTATEEPVTPGDIMEPMLRPFNLVIPFTVQKGEITGEVRMPSGKTARPNITDNKDGTVTVKYAPTEKGLHEMDIKYDGNHIPGSPLQFYVDAINSGHVTAYGPGLSHGMVNKPATFTIVTKDAGEGGLSLAVEGPSKAEINCKDNKDGTCTVSYLPTVPGDYNIIVKFDNKHIAGSPYTAKITGDDTMRTSQLNVGTATDVSLKISETDLSSLTASIRAPSGNEEPCLLKRLPNRHIGISFTPKEVGEHVVSVKKNGTHVTNSPFKIMVGQSEIGDASKVKVFGQGLVEGHIFEVAEFIVDTRNAGYGGLGLSIEGPSKVDINCEDVEDGTCKVTYCPTEPGNYIINIKFADQHVPGSPFTVKVCGEGRVKESITRKRHAPSIATVGSTCDLNLKIPGDQGTQEMTAQVTSPGGKTEDAEIIDGEDSTYSVRFIPQEMGPHTVNVKYRGQHVPGSPFQFTVGPLGEGGAHKVRAGGTGLDRGVAGVAAEFSIWTREGGAGGLSIAVEGPSKAEISFEDRKDGSCGVAYVVQEPGDYEVSIKFNDEHIPDSPFIVPIATLSDNARRLTVTSLQEMGLKVGQEASFAVQLNGARGLIDAKVHTPSGAVEECYVTELDSDQHAIRFIPRENGVHSIEVRFNGSHIPGSPFKIRVGEIGQVGDPGMVSAFGPGLEGGTTGMASDFVVNTCNAGSGALSVTIDGPSKVKMDCQDCPEGYRVTYTPMAPGSYLITIKYGGPSHIVGSPFKAKVTGARLSGGHSLHESSSVLVETVTKTSSSSMGVAYGPKFSSDASKVVSRGAGLSKAFVGQKNTFTVDCSKAGTNMLMVGVHGPKTPCEEVYVKHLGNRMYNVTYTVKEQGNYILIVKWGDENVPGSPFHVTVP</sequence>
<dbReference type="InterPro" id="IPR001298">
    <property type="entry name" value="Filamin/ABP280_rpt"/>
</dbReference>
<dbReference type="Pfam" id="PF00307">
    <property type="entry name" value="CH"/>
    <property type="match status" value="1"/>
</dbReference>